<dbReference type="Proteomes" id="UP001142153">
    <property type="component" value="Unassembled WGS sequence"/>
</dbReference>
<protein>
    <recommendedName>
        <fullName evidence="3">Glycosyltransferase subfamily 4-like N-terminal domain-containing protein</fullName>
    </recommendedName>
</protein>
<evidence type="ECO:0008006" key="3">
    <source>
        <dbReference type="Google" id="ProtNLM"/>
    </source>
</evidence>
<accession>A0ABT4Q136</accession>
<reference evidence="1" key="1">
    <citation type="submission" date="2022-12" db="EMBL/GenBank/DDBJ databases">
        <authorList>
            <person name="Deng Y."/>
            <person name="Zhang Y.-Q."/>
        </authorList>
    </citation>
    <scope>NUCLEOTIDE SEQUENCE</scope>
    <source>
        <strain evidence="1">CPCC 205372</strain>
    </source>
</reference>
<dbReference type="EMBL" id="JAPZPY010000018">
    <property type="protein sequence ID" value="MCZ8382563.1"/>
    <property type="molecule type" value="Genomic_DNA"/>
</dbReference>
<evidence type="ECO:0000313" key="2">
    <source>
        <dbReference type="Proteomes" id="UP001142153"/>
    </source>
</evidence>
<sequence length="350" mass="38857">MASVPAGHPYVYATTDAEDVALLRDPVPPGATLPGQWWPPPLLDPNYLIGQIDSIDVLHVHFGFDATAHEVLRDVVRILDTHRVPLVLTVHDLHNPHFVDTTDHLARLDVLVPAAAEVITLTRGAADAVLARWGRTATVLPHPHVLPIEAVGAPRVWRPDPVVAVHAKSLRANIDPLPVIDGLLSAGRPHWSLRLDVDDDVTSSPRADELSQTRLDDMRTRGVDVRVHPRFTDDELLRYLHEVDVLVLPYRFGTHSGWVEACFDAGVCAVVPDCGFFHEQHDFPTYRCESGVPDAVTLRSAVSDAVDRIRAGSPREDLGRRYERRNERTHVRRQTTGIYRRLLAEVAAAA</sequence>
<proteinExistence type="predicted"/>
<gene>
    <name evidence="1" type="ORF">O6P37_27205</name>
</gene>
<keyword evidence="2" id="KW-1185">Reference proteome</keyword>
<comment type="caution">
    <text evidence="1">The sequence shown here is derived from an EMBL/GenBank/DDBJ whole genome shotgun (WGS) entry which is preliminary data.</text>
</comment>
<dbReference type="RefSeq" id="WP_269896998.1">
    <property type="nucleotide sequence ID" value="NZ_JAPZPY010000018.1"/>
</dbReference>
<name>A0ABT4Q136_9MYCO</name>
<organism evidence="1 2">
    <name type="scientific">Mycobacterium hippophais</name>
    <dbReference type="NCBI Taxonomy" id="3016340"/>
    <lineage>
        <taxon>Bacteria</taxon>
        <taxon>Bacillati</taxon>
        <taxon>Actinomycetota</taxon>
        <taxon>Actinomycetes</taxon>
        <taxon>Mycobacteriales</taxon>
        <taxon>Mycobacteriaceae</taxon>
        <taxon>Mycobacterium</taxon>
    </lineage>
</organism>
<evidence type="ECO:0000313" key="1">
    <source>
        <dbReference type="EMBL" id="MCZ8382563.1"/>
    </source>
</evidence>
<dbReference type="SUPFAM" id="SSF53756">
    <property type="entry name" value="UDP-Glycosyltransferase/glycogen phosphorylase"/>
    <property type="match status" value="1"/>
</dbReference>